<comment type="caution">
    <text evidence="2">The sequence shown here is derived from an EMBL/GenBank/DDBJ whole genome shotgun (WGS) entry which is preliminary data.</text>
</comment>
<proteinExistence type="predicted"/>
<evidence type="ECO:0000256" key="1">
    <source>
        <dbReference type="SAM" id="MobiDB-lite"/>
    </source>
</evidence>
<name>A0A0F9T0I7_9ZZZZ</name>
<dbReference type="AlphaFoldDB" id="A0A0F9T0I7"/>
<gene>
    <name evidence="2" type="ORF">LCGC14_0711660</name>
</gene>
<organism evidence="2">
    <name type="scientific">marine sediment metagenome</name>
    <dbReference type="NCBI Taxonomy" id="412755"/>
    <lineage>
        <taxon>unclassified sequences</taxon>
        <taxon>metagenomes</taxon>
        <taxon>ecological metagenomes</taxon>
    </lineage>
</organism>
<dbReference type="EMBL" id="LAZR01001569">
    <property type="protein sequence ID" value="KKN42616.1"/>
    <property type="molecule type" value="Genomic_DNA"/>
</dbReference>
<reference evidence="2" key="1">
    <citation type="journal article" date="2015" name="Nature">
        <title>Complex archaea that bridge the gap between prokaryotes and eukaryotes.</title>
        <authorList>
            <person name="Spang A."/>
            <person name="Saw J.H."/>
            <person name="Jorgensen S.L."/>
            <person name="Zaremba-Niedzwiedzka K."/>
            <person name="Martijn J."/>
            <person name="Lind A.E."/>
            <person name="van Eijk R."/>
            <person name="Schleper C."/>
            <person name="Guy L."/>
            <person name="Ettema T.J."/>
        </authorList>
    </citation>
    <scope>NUCLEOTIDE SEQUENCE</scope>
</reference>
<evidence type="ECO:0000313" key="2">
    <source>
        <dbReference type="EMBL" id="KKN42616.1"/>
    </source>
</evidence>
<accession>A0A0F9T0I7</accession>
<feature type="region of interest" description="Disordered" evidence="1">
    <location>
        <begin position="1"/>
        <end position="58"/>
    </location>
</feature>
<sequence length="312" mass="34884">MGDEEKTSTGGNSIEMGSDYNIPSSDENATGEVENKTPEKQSIETITPEARAEIETAHTLKIAKTMGYKTKEELGTDAESREFLDPLKYITNAQEVTRTKGDTIIKLGTKIDNLENLITEQNKHQGAIVKARVDRRLAELKEDKDKAITEGDTAGVAAVEKEMEDISKEVLPENKEEEKTENKEQEAAENKIMANWQKDNSWFGEDTELTSMAKSIAQEFADSVPLENILDVIDAKLNRFVSTAKTTQKELETKTARSSLVDDGDFSGKKTSTFNDLTYDQKKVYESFEKADPHFNGENWIKELDEIGELGL</sequence>
<protein>
    <submittedName>
        <fullName evidence="2">Uncharacterized protein</fullName>
    </submittedName>
</protein>
<feature type="compositionally biased region" description="Basic and acidic residues" evidence="1">
    <location>
        <begin position="33"/>
        <end position="42"/>
    </location>
</feature>